<evidence type="ECO:0000256" key="8">
    <source>
        <dbReference type="SAM" id="Phobius"/>
    </source>
</evidence>
<name>A0A839IQK9_9GAMM</name>
<dbReference type="InterPro" id="IPR007498">
    <property type="entry name" value="PqiA-like"/>
</dbReference>
<keyword evidence="6 8" id="KW-1133">Transmembrane helix</keyword>
<comment type="subcellular location">
    <subcellularLocation>
        <location evidence="1">Cell inner membrane</location>
        <topology evidence="1">Multi-pass membrane protein</topology>
    </subcellularLocation>
</comment>
<dbReference type="InterPro" id="IPR005219">
    <property type="entry name" value="PqiA-like_proteobact"/>
</dbReference>
<protein>
    <submittedName>
        <fullName evidence="9">Paraquat-inducible protein A</fullName>
    </submittedName>
</protein>
<feature type="transmembrane region" description="Helical" evidence="8">
    <location>
        <begin position="303"/>
        <end position="333"/>
    </location>
</feature>
<evidence type="ECO:0000256" key="3">
    <source>
        <dbReference type="ARBA" id="ARBA00022475"/>
    </source>
</evidence>
<dbReference type="Proteomes" id="UP000565262">
    <property type="component" value="Unassembled WGS sequence"/>
</dbReference>
<dbReference type="AlphaFoldDB" id="A0A839IQK9"/>
<gene>
    <name evidence="9" type="ORF">H4O21_14320</name>
</gene>
<keyword evidence="4" id="KW-0997">Cell inner membrane</keyword>
<dbReference type="RefSeq" id="WP_182809564.1">
    <property type="nucleotide sequence ID" value="NZ_JACJFM010000019.1"/>
</dbReference>
<dbReference type="NCBIfam" id="TIGR00155">
    <property type="entry name" value="pqiA_fam"/>
    <property type="match status" value="1"/>
</dbReference>
<dbReference type="GO" id="GO:0005886">
    <property type="term" value="C:plasma membrane"/>
    <property type="evidence" value="ECO:0007669"/>
    <property type="project" value="UniProtKB-SubCell"/>
</dbReference>
<evidence type="ECO:0000256" key="7">
    <source>
        <dbReference type="ARBA" id="ARBA00023136"/>
    </source>
</evidence>
<dbReference type="EMBL" id="JACJFM010000019">
    <property type="protein sequence ID" value="MBB1487783.1"/>
    <property type="molecule type" value="Genomic_DNA"/>
</dbReference>
<dbReference type="PANTHER" id="PTHR30462:SF3">
    <property type="entry name" value="INTERMEMBRANE TRANSPORT PROTEIN PQIA"/>
    <property type="match status" value="1"/>
</dbReference>
<feature type="transmembrane region" description="Helical" evidence="8">
    <location>
        <begin position="165"/>
        <end position="185"/>
    </location>
</feature>
<evidence type="ECO:0000313" key="10">
    <source>
        <dbReference type="Proteomes" id="UP000565262"/>
    </source>
</evidence>
<feature type="transmembrane region" description="Helical" evidence="8">
    <location>
        <begin position="380"/>
        <end position="399"/>
    </location>
</feature>
<feature type="transmembrane region" description="Helical" evidence="8">
    <location>
        <begin position="46"/>
        <end position="68"/>
    </location>
</feature>
<proteinExistence type="inferred from homology"/>
<comment type="similarity">
    <text evidence="2">Belongs to the PqiA family.</text>
</comment>
<evidence type="ECO:0000256" key="4">
    <source>
        <dbReference type="ARBA" id="ARBA00022519"/>
    </source>
</evidence>
<feature type="transmembrane region" description="Helical" evidence="8">
    <location>
        <begin position="256"/>
        <end position="275"/>
    </location>
</feature>
<evidence type="ECO:0000256" key="1">
    <source>
        <dbReference type="ARBA" id="ARBA00004429"/>
    </source>
</evidence>
<comment type="caution">
    <text evidence="9">The sequence shown here is derived from an EMBL/GenBank/DDBJ whole genome shotgun (WGS) entry which is preliminary data.</text>
</comment>
<keyword evidence="5 8" id="KW-0812">Transmembrane</keyword>
<reference evidence="9 10" key="1">
    <citation type="submission" date="2020-08" db="EMBL/GenBank/DDBJ databases">
        <title>Oceanospirillum sp. nov. isolated from marine sediment.</title>
        <authorList>
            <person name="Ji X."/>
        </authorList>
    </citation>
    <scope>NUCLEOTIDE SEQUENCE [LARGE SCALE GENOMIC DNA]</scope>
    <source>
        <strain evidence="9 10">D5</strain>
    </source>
</reference>
<accession>A0A839IQK9</accession>
<keyword evidence="3" id="KW-1003">Cell membrane</keyword>
<organism evidence="9 10">
    <name type="scientific">Oceanospirillum sediminis</name>
    <dbReference type="NCBI Taxonomy" id="2760088"/>
    <lineage>
        <taxon>Bacteria</taxon>
        <taxon>Pseudomonadati</taxon>
        <taxon>Pseudomonadota</taxon>
        <taxon>Gammaproteobacteria</taxon>
        <taxon>Oceanospirillales</taxon>
        <taxon>Oceanospirillaceae</taxon>
        <taxon>Oceanospirillum</taxon>
    </lineage>
</organism>
<feature type="transmembrane region" description="Helical" evidence="8">
    <location>
        <begin position="132"/>
        <end position="159"/>
    </location>
</feature>
<evidence type="ECO:0000313" key="9">
    <source>
        <dbReference type="EMBL" id="MBB1487783.1"/>
    </source>
</evidence>
<keyword evidence="10" id="KW-1185">Reference proteome</keyword>
<dbReference type="Pfam" id="PF04403">
    <property type="entry name" value="PqiA"/>
    <property type="match status" value="2"/>
</dbReference>
<feature type="transmembrane region" description="Helical" evidence="8">
    <location>
        <begin position="94"/>
        <end position="120"/>
    </location>
</feature>
<dbReference type="PANTHER" id="PTHR30462">
    <property type="entry name" value="INTERMEMBRANE TRANSPORT PROTEIN PQIB-RELATED"/>
    <property type="match status" value="1"/>
</dbReference>
<evidence type="ECO:0000256" key="2">
    <source>
        <dbReference type="ARBA" id="ARBA00007555"/>
    </source>
</evidence>
<sequence length="424" mass="46992">MVVEQIACHCCDLVMELPEPDAGSRAHCPRCGHLVMYSTKNGYQKAAVFAVCGLWFLLLSLPFPFLAFQSQGREQQVSLIQSGADLIHLGFPELALLLFLFILFIPALLLGTYLVVLLPLGRGFVGRWMYPVVRFLFSLHPWGMAEVFLIGVLVSLVKIAGMADLVIGLSFWAYVLFSIFLILTITSVHQQQLWMELDRTSGICRIPVKASAGSALAQGLQSCHHCGLLHSVHDHHCRRCQGRLHPRVRSGLQKTWAYLLTACVLYLPANLYPIMHTRLFGSDDPSTILGGVVALWQHGSYPIAIVVFVASIVIPVAKMMAIIWLLLGVHLGYPHQPEVRTRMYRLTEFIGRWSMIDVFVVAVLVALVQLGGLISIQPGIATLAFAGVVVLTMLSAMNFDPRLIWDSLSQQEQHAVNCGQESLN</sequence>
<dbReference type="InterPro" id="IPR051800">
    <property type="entry name" value="PqiA-PqiB_transport"/>
</dbReference>
<feature type="transmembrane region" description="Helical" evidence="8">
    <location>
        <begin position="354"/>
        <end position="374"/>
    </location>
</feature>
<evidence type="ECO:0000256" key="5">
    <source>
        <dbReference type="ARBA" id="ARBA00022692"/>
    </source>
</evidence>
<evidence type="ECO:0000256" key="6">
    <source>
        <dbReference type="ARBA" id="ARBA00022989"/>
    </source>
</evidence>
<keyword evidence="7 8" id="KW-0472">Membrane</keyword>